<feature type="chain" id="PRO_5012119293" evidence="1">
    <location>
        <begin position="17"/>
        <end position="285"/>
    </location>
</feature>
<dbReference type="OrthoDB" id="6380398at2759"/>
<dbReference type="InterPro" id="IPR009003">
    <property type="entry name" value="Peptidase_S1_PA"/>
</dbReference>
<feature type="domain" description="Peptidase S1" evidence="2">
    <location>
        <begin position="48"/>
        <end position="275"/>
    </location>
</feature>
<keyword evidence="1" id="KW-0732">Signal</keyword>
<evidence type="ECO:0000259" key="2">
    <source>
        <dbReference type="PROSITE" id="PS50240"/>
    </source>
</evidence>
<dbReference type="PRINTS" id="PR00722">
    <property type="entry name" value="CHYMOTRYPSIN"/>
</dbReference>
<dbReference type="GO" id="GO:0006508">
    <property type="term" value="P:proteolysis"/>
    <property type="evidence" value="ECO:0007669"/>
    <property type="project" value="InterPro"/>
</dbReference>
<dbReference type="SUPFAM" id="SSF50494">
    <property type="entry name" value="Trypsin-like serine proteases"/>
    <property type="match status" value="1"/>
</dbReference>
<proteinExistence type="predicted"/>
<evidence type="ECO:0000256" key="1">
    <source>
        <dbReference type="SAM" id="SignalP"/>
    </source>
</evidence>
<evidence type="ECO:0000313" key="3">
    <source>
        <dbReference type="EMBL" id="OMJ22437.1"/>
    </source>
</evidence>
<reference evidence="4" key="1">
    <citation type="submission" date="2017-01" db="EMBL/GenBank/DDBJ databases">
        <authorList>
            <person name="Wang Y."/>
            <person name="White M."/>
            <person name="Kvist S."/>
            <person name="Moncalvo J.-M."/>
        </authorList>
    </citation>
    <scope>NUCLEOTIDE SEQUENCE [LARGE SCALE GENOMIC DNA]</scope>
    <source>
        <strain evidence="4">ID-206-W2</strain>
    </source>
</reference>
<dbReference type="EMBL" id="LSSM01002260">
    <property type="protein sequence ID" value="OMJ22437.1"/>
    <property type="molecule type" value="Genomic_DNA"/>
</dbReference>
<dbReference type="Proteomes" id="UP000187429">
    <property type="component" value="Unassembled WGS sequence"/>
</dbReference>
<comment type="caution">
    <text evidence="3">The sequence shown here is derived from an EMBL/GenBank/DDBJ whole genome shotgun (WGS) entry which is preliminary data.</text>
</comment>
<feature type="signal peptide" evidence="1">
    <location>
        <begin position="1"/>
        <end position="16"/>
    </location>
</feature>
<sequence length="285" mass="32353">MKRLYSLFLFAVLASCLEISKHRSSVNKFGTRKSPKELNDLKVRISNPEKTDLNYEFVLKLGILVGDQELECVGTLISKEYIVTSASCFKYHGINARPKDIKVYTENKKTAGEFIVHKTILHSKFDITNFSNNVALLKLMDSKVIIRNDYAKIYNKELRDAEFFEITGYGVDSNDSEPPSFELKSFYALVYPYEDCLDIKVDKNMLCYNVVYGKGACYGDMGGPVVIEDDGILTIVGLSSHFITRGERKACSIEGDLGYFTNLANYISWIKHITDLDQMDFVLLN</sequence>
<keyword evidence="4" id="KW-1185">Reference proteome</keyword>
<dbReference type="InterPro" id="IPR043504">
    <property type="entry name" value="Peptidase_S1_PA_chymotrypsin"/>
</dbReference>
<dbReference type="InterPro" id="IPR001254">
    <property type="entry name" value="Trypsin_dom"/>
</dbReference>
<dbReference type="InterPro" id="IPR001314">
    <property type="entry name" value="Peptidase_S1A"/>
</dbReference>
<evidence type="ECO:0000313" key="4">
    <source>
        <dbReference type="Proteomes" id="UP000187429"/>
    </source>
</evidence>
<gene>
    <name evidence="3" type="ORF">AYI69_g5401</name>
</gene>
<dbReference type="GO" id="GO:0004252">
    <property type="term" value="F:serine-type endopeptidase activity"/>
    <property type="evidence" value="ECO:0007669"/>
    <property type="project" value="InterPro"/>
</dbReference>
<organism evidence="3 4">
    <name type="scientific">Smittium culicis</name>
    <dbReference type="NCBI Taxonomy" id="133412"/>
    <lineage>
        <taxon>Eukaryota</taxon>
        <taxon>Fungi</taxon>
        <taxon>Fungi incertae sedis</taxon>
        <taxon>Zoopagomycota</taxon>
        <taxon>Kickxellomycotina</taxon>
        <taxon>Harpellomycetes</taxon>
        <taxon>Harpellales</taxon>
        <taxon>Legeriomycetaceae</taxon>
        <taxon>Smittium</taxon>
    </lineage>
</organism>
<dbReference type="Pfam" id="PF00089">
    <property type="entry name" value="Trypsin"/>
    <property type="match status" value="1"/>
</dbReference>
<dbReference type="Gene3D" id="2.40.10.10">
    <property type="entry name" value="Trypsin-like serine proteases"/>
    <property type="match status" value="1"/>
</dbReference>
<dbReference type="PROSITE" id="PS50240">
    <property type="entry name" value="TRYPSIN_DOM"/>
    <property type="match status" value="1"/>
</dbReference>
<dbReference type="InterPro" id="IPR051333">
    <property type="entry name" value="CLIP_Serine_Protease"/>
</dbReference>
<dbReference type="PANTHER" id="PTHR24260">
    <property type="match status" value="1"/>
</dbReference>
<dbReference type="PANTHER" id="PTHR24260:SF136">
    <property type="entry name" value="GH08193P-RELATED"/>
    <property type="match status" value="1"/>
</dbReference>
<dbReference type="SMART" id="SM00020">
    <property type="entry name" value="Tryp_SPc"/>
    <property type="match status" value="1"/>
</dbReference>
<dbReference type="PROSITE" id="PS51257">
    <property type="entry name" value="PROKAR_LIPOPROTEIN"/>
    <property type="match status" value="1"/>
</dbReference>
<name>A0A1R1Y627_9FUNG</name>
<accession>A0A1R1Y627</accession>
<dbReference type="AlphaFoldDB" id="A0A1R1Y627"/>
<protein>
    <submittedName>
        <fullName evidence="3">Salivary plasminogen activator gamma</fullName>
    </submittedName>
</protein>